<protein>
    <submittedName>
        <fullName evidence="2">Uncharacterized protein</fullName>
    </submittedName>
</protein>
<gene>
    <name evidence="2" type="ORF">ANN_10511</name>
</gene>
<sequence length="246" mass="27830">MLKFLGILLLTTVCWCRTSEIPVDAAVSVIVELAKVFRVGGVFLLASREQVPVIQWANISANLSRNKIPTAIMSLKSALYTPVLLDWPTLYVMFSAGFDISALQQLSSLPGLSIPLWLLFFEEEQTVEEFFGDVHIPFNCRFLVAQLDGDMIQLLEVYRVTRHFALTIAQYGVWKDGALIDYKLNFYDGRNNLQGFTMTAISMDSLPYSDLREENGTYVLGGSMAPLWKMLEDRLNFTYVTTDKLD</sequence>
<accession>A0ABQ8TPA2</accession>
<dbReference type="Proteomes" id="UP001148838">
    <property type="component" value="Unassembled WGS sequence"/>
</dbReference>
<evidence type="ECO:0000313" key="2">
    <source>
        <dbReference type="EMBL" id="KAJ4448495.1"/>
    </source>
</evidence>
<evidence type="ECO:0000313" key="3">
    <source>
        <dbReference type="Proteomes" id="UP001148838"/>
    </source>
</evidence>
<organism evidence="2 3">
    <name type="scientific">Periplaneta americana</name>
    <name type="common">American cockroach</name>
    <name type="synonym">Blatta americana</name>
    <dbReference type="NCBI Taxonomy" id="6978"/>
    <lineage>
        <taxon>Eukaryota</taxon>
        <taxon>Metazoa</taxon>
        <taxon>Ecdysozoa</taxon>
        <taxon>Arthropoda</taxon>
        <taxon>Hexapoda</taxon>
        <taxon>Insecta</taxon>
        <taxon>Pterygota</taxon>
        <taxon>Neoptera</taxon>
        <taxon>Polyneoptera</taxon>
        <taxon>Dictyoptera</taxon>
        <taxon>Blattodea</taxon>
        <taxon>Blattoidea</taxon>
        <taxon>Blattidae</taxon>
        <taxon>Blattinae</taxon>
        <taxon>Periplaneta</taxon>
    </lineage>
</organism>
<feature type="chain" id="PRO_5046340301" evidence="1">
    <location>
        <begin position="17"/>
        <end position="246"/>
    </location>
</feature>
<comment type="caution">
    <text evidence="2">The sequence shown here is derived from an EMBL/GenBank/DDBJ whole genome shotgun (WGS) entry which is preliminary data.</text>
</comment>
<keyword evidence="3" id="KW-1185">Reference proteome</keyword>
<dbReference type="EMBL" id="JAJSOF020000005">
    <property type="protein sequence ID" value="KAJ4448495.1"/>
    <property type="molecule type" value="Genomic_DNA"/>
</dbReference>
<proteinExistence type="predicted"/>
<evidence type="ECO:0000256" key="1">
    <source>
        <dbReference type="SAM" id="SignalP"/>
    </source>
</evidence>
<feature type="signal peptide" evidence="1">
    <location>
        <begin position="1"/>
        <end position="16"/>
    </location>
</feature>
<keyword evidence="1" id="KW-0732">Signal</keyword>
<reference evidence="2 3" key="1">
    <citation type="journal article" date="2022" name="Allergy">
        <title>Genome assembly and annotation of Periplaneta americana reveal a comprehensive cockroach allergen profile.</title>
        <authorList>
            <person name="Wang L."/>
            <person name="Xiong Q."/>
            <person name="Saelim N."/>
            <person name="Wang L."/>
            <person name="Nong W."/>
            <person name="Wan A.T."/>
            <person name="Shi M."/>
            <person name="Liu X."/>
            <person name="Cao Q."/>
            <person name="Hui J.H.L."/>
            <person name="Sookrung N."/>
            <person name="Leung T.F."/>
            <person name="Tungtrongchitr A."/>
            <person name="Tsui S.K.W."/>
        </authorList>
    </citation>
    <scope>NUCLEOTIDE SEQUENCE [LARGE SCALE GENOMIC DNA]</scope>
    <source>
        <strain evidence="2">PWHHKU_190912</strain>
    </source>
</reference>
<name>A0ABQ8TPA2_PERAM</name>